<dbReference type="PANTHER" id="PTHR32309">
    <property type="entry name" value="TYROSINE-PROTEIN KINASE"/>
    <property type="match status" value="1"/>
</dbReference>
<evidence type="ECO:0000256" key="6">
    <source>
        <dbReference type="ARBA" id="ARBA00023136"/>
    </source>
</evidence>
<dbReference type="PANTHER" id="PTHR32309:SF13">
    <property type="entry name" value="FERRIC ENTEROBACTIN TRANSPORT PROTEIN FEPE"/>
    <property type="match status" value="1"/>
</dbReference>
<dbReference type="InterPro" id="IPR050445">
    <property type="entry name" value="Bact_polysacc_biosynth/exp"/>
</dbReference>
<dbReference type="PATRIC" id="fig|134601.6.peg.2294"/>
<keyword evidence="5 7" id="KW-1133">Transmembrane helix</keyword>
<evidence type="ECO:0000256" key="4">
    <source>
        <dbReference type="ARBA" id="ARBA00022692"/>
    </source>
</evidence>
<dbReference type="Pfam" id="PF02706">
    <property type="entry name" value="Wzz"/>
    <property type="match status" value="1"/>
</dbReference>
<evidence type="ECO:0000256" key="3">
    <source>
        <dbReference type="ARBA" id="ARBA00022475"/>
    </source>
</evidence>
<dbReference type="GO" id="GO:0005886">
    <property type="term" value="C:plasma membrane"/>
    <property type="evidence" value="ECO:0007669"/>
    <property type="project" value="UniProtKB-SubCell"/>
</dbReference>
<evidence type="ECO:0000256" key="1">
    <source>
        <dbReference type="ARBA" id="ARBA00004651"/>
    </source>
</evidence>
<accession>A0A0K0X4I8</accession>
<feature type="domain" description="Polysaccharide chain length determinant N-terminal" evidence="8">
    <location>
        <begin position="6"/>
        <end position="90"/>
    </location>
</feature>
<dbReference type="GO" id="GO:0004713">
    <property type="term" value="F:protein tyrosine kinase activity"/>
    <property type="evidence" value="ECO:0007669"/>
    <property type="project" value="TreeGrafter"/>
</dbReference>
<evidence type="ECO:0000256" key="7">
    <source>
        <dbReference type="SAM" id="Phobius"/>
    </source>
</evidence>
<dbReference type="AlphaFoldDB" id="A0A0K0X4I8"/>
<evidence type="ECO:0000259" key="8">
    <source>
        <dbReference type="Pfam" id="PF02706"/>
    </source>
</evidence>
<organism evidence="9 10">
    <name type="scientific">Mycolicibacterium goodii</name>
    <name type="common">Mycobacterium goodii</name>
    <dbReference type="NCBI Taxonomy" id="134601"/>
    <lineage>
        <taxon>Bacteria</taxon>
        <taxon>Bacillati</taxon>
        <taxon>Actinomycetota</taxon>
        <taxon>Actinomycetes</taxon>
        <taxon>Mycobacteriales</taxon>
        <taxon>Mycobacteriaceae</taxon>
        <taxon>Mycolicibacterium</taxon>
    </lineage>
</organism>
<comment type="similarity">
    <text evidence="2">Belongs to the CpsC/CapA family.</text>
</comment>
<evidence type="ECO:0000256" key="2">
    <source>
        <dbReference type="ARBA" id="ARBA00006683"/>
    </source>
</evidence>
<dbReference type="OrthoDB" id="4485750at2"/>
<name>A0A0K0X4I8_MYCGD</name>
<keyword evidence="3" id="KW-1003">Cell membrane</keyword>
<dbReference type="InterPro" id="IPR003856">
    <property type="entry name" value="LPS_length_determ_N"/>
</dbReference>
<protein>
    <submittedName>
        <fullName evidence="9">Cell shape-determining protein</fullName>
    </submittedName>
</protein>
<proteinExistence type="inferred from homology"/>
<evidence type="ECO:0000313" key="9">
    <source>
        <dbReference type="EMBL" id="AKS32314.1"/>
    </source>
</evidence>
<dbReference type="STRING" id="134601.AFA91_11005"/>
<dbReference type="KEGG" id="mgo:AFA91_11005"/>
<keyword evidence="4 7" id="KW-0812">Transmembrane</keyword>
<comment type="subcellular location">
    <subcellularLocation>
        <location evidence="1">Cell membrane</location>
        <topology evidence="1">Multi-pass membrane protein</topology>
    </subcellularLocation>
</comment>
<dbReference type="Proteomes" id="UP000062255">
    <property type="component" value="Chromosome"/>
</dbReference>
<dbReference type="RefSeq" id="WP_049744741.1">
    <property type="nucleotide sequence ID" value="NZ_CP012150.1"/>
</dbReference>
<feature type="transmembrane region" description="Helical" evidence="7">
    <location>
        <begin position="174"/>
        <end position="197"/>
    </location>
</feature>
<evidence type="ECO:0000313" key="10">
    <source>
        <dbReference type="Proteomes" id="UP000062255"/>
    </source>
</evidence>
<keyword evidence="6 7" id="KW-0472">Membrane</keyword>
<gene>
    <name evidence="9" type="ORF">AFA91_11005</name>
</gene>
<dbReference type="EMBL" id="CP012150">
    <property type="protein sequence ID" value="AKS32314.1"/>
    <property type="molecule type" value="Genomic_DNA"/>
</dbReference>
<sequence>MNPALATYLRILGERWRWLLWGVLVCLAVATVALILQPPMYRAQATVLVRTPGDVSQVVDGGDTYARERAATYARLATSSAVAERVIKNLDLDIAPATLSSRIDAENVSGTALITVSVGAPSAAEAQQTATMFLSEYAATVRMLESVPGSLVPRAELVVVDPPGRPTRMVAWGIPLALLLFGVALVGLFAGATAAVVRSALHTDTQAEAERSGVRR</sequence>
<evidence type="ECO:0000256" key="5">
    <source>
        <dbReference type="ARBA" id="ARBA00022989"/>
    </source>
</evidence>
<feature type="transmembrane region" description="Helical" evidence="7">
    <location>
        <begin position="18"/>
        <end position="36"/>
    </location>
</feature>
<reference evidence="9 10" key="1">
    <citation type="submission" date="2015-07" db="EMBL/GenBank/DDBJ databases">
        <title>Complete genome sequence of Mycobacterium goodii X7B, a facultative thermophilic biodesulfurizing bacterium.</title>
        <authorList>
            <person name="Yu B."/>
            <person name="Li F."/>
            <person name="Xu P."/>
        </authorList>
    </citation>
    <scope>NUCLEOTIDE SEQUENCE [LARGE SCALE GENOMIC DNA]</scope>
    <source>
        <strain evidence="9 10">X7B</strain>
    </source>
</reference>